<keyword evidence="2" id="KW-1185">Reference proteome</keyword>
<accession>A0A4Y2CF57</accession>
<dbReference type="AlphaFoldDB" id="A0A4Y2CF57"/>
<evidence type="ECO:0000313" key="1">
    <source>
        <dbReference type="EMBL" id="GBM02496.1"/>
    </source>
</evidence>
<reference evidence="1 2" key="1">
    <citation type="journal article" date="2019" name="Sci. Rep.">
        <title>Orb-weaving spider Araneus ventricosus genome elucidates the spidroin gene catalogue.</title>
        <authorList>
            <person name="Kono N."/>
            <person name="Nakamura H."/>
            <person name="Ohtoshi R."/>
            <person name="Moran D.A.P."/>
            <person name="Shinohara A."/>
            <person name="Yoshida Y."/>
            <person name="Fujiwara M."/>
            <person name="Mori M."/>
            <person name="Tomita M."/>
            <person name="Arakawa K."/>
        </authorList>
    </citation>
    <scope>NUCLEOTIDE SEQUENCE [LARGE SCALE GENOMIC DNA]</scope>
</reference>
<name>A0A4Y2CF57_ARAVE</name>
<organism evidence="1 2">
    <name type="scientific">Araneus ventricosus</name>
    <name type="common">Orbweaver spider</name>
    <name type="synonym">Epeira ventricosa</name>
    <dbReference type="NCBI Taxonomy" id="182803"/>
    <lineage>
        <taxon>Eukaryota</taxon>
        <taxon>Metazoa</taxon>
        <taxon>Ecdysozoa</taxon>
        <taxon>Arthropoda</taxon>
        <taxon>Chelicerata</taxon>
        <taxon>Arachnida</taxon>
        <taxon>Araneae</taxon>
        <taxon>Araneomorphae</taxon>
        <taxon>Entelegynae</taxon>
        <taxon>Araneoidea</taxon>
        <taxon>Araneidae</taxon>
        <taxon>Araneus</taxon>
    </lineage>
</organism>
<evidence type="ECO:0000313" key="2">
    <source>
        <dbReference type="Proteomes" id="UP000499080"/>
    </source>
</evidence>
<dbReference type="OrthoDB" id="272985at2759"/>
<comment type="caution">
    <text evidence="1">The sequence shown here is derived from an EMBL/GenBank/DDBJ whole genome shotgun (WGS) entry which is preliminary data.</text>
</comment>
<protein>
    <submittedName>
        <fullName evidence="1">Uncharacterized protein</fullName>
    </submittedName>
</protein>
<sequence length="99" mass="11164">MTVPKSNSPYNKDGCVAMQSTGRIVKTQQELKEAVFPNAAQHLFDYSCLCQRAILAPRNEDVSVMIKQLLQEFPGSVQLYKSIDIHAISTRLFTIQQSF</sequence>
<dbReference type="EMBL" id="BGPR01000180">
    <property type="protein sequence ID" value="GBM02496.1"/>
    <property type="molecule type" value="Genomic_DNA"/>
</dbReference>
<gene>
    <name evidence="1" type="ORF">AVEN_76533_1</name>
</gene>
<dbReference type="Proteomes" id="UP000499080">
    <property type="component" value="Unassembled WGS sequence"/>
</dbReference>
<proteinExistence type="predicted"/>